<organism evidence="16 18">
    <name type="scientific">Actinobacillus seminis</name>
    <dbReference type="NCBI Taxonomy" id="722"/>
    <lineage>
        <taxon>Bacteria</taxon>
        <taxon>Pseudomonadati</taxon>
        <taxon>Pseudomonadota</taxon>
        <taxon>Gammaproteobacteria</taxon>
        <taxon>Pasteurellales</taxon>
        <taxon>Pasteurellaceae</taxon>
        <taxon>Actinobacillus</taxon>
    </lineage>
</organism>
<dbReference type="InterPro" id="IPR036942">
    <property type="entry name" value="Beta-barrel_TonB_sf"/>
</dbReference>
<dbReference type="InterPro" id="IPR037066">
    <property type="entry name" value="Plug_dom_sf"/>
</dbReference>
<dbReference type="Gene3D" id="2.170.130.10">
    <property type="entry name" value="TonB-dependent receptor, plug domain"/>
    <property type="match status" value="1"/>
</dbReference>
<evidence type="ECO:0000313" key="18">
    <source>
        <dbReference type="Proteomes" id="UP000254507"/>
    </source>
</evidence>
<dbReference type="InterPro" id="IPR039426">
    <property type="entry name" value="TonB-dep_rcpt-like"/>
</dbReference>
<evidence type="ECO:0000256" key="3">
    <source>
        <dbReference type="ARBA" id="ARBA00022448"/>
    </source>
</evidence>
<dbReference type="EMBL" id="UFSB01000001">
    <property type="protein sequence ID" value="SUU35531.1"/>
    <property type="molecule type" value="Genomic_DNA"/>
</dbReference>
<keyword evidence="7 12" id="KW-0798">TonB box</keyword>
<dbReference type="Gene3D" id="2.40.170.20">
    <property type="entry name" value="TonB-dependent receptor, beta-barrel domain"/>
    <property type="match status" value="1"/>
</dbReference>
<dbReference type="Proteomes" id="UP000215738">
    <property type="component" value="Unassembled WGS sequence"/>
</dbReference>
<comment type="subcellular location">
    <subcellularLocation>
        <location evidence="1 10">Cell outer membrane</location>
        <topology evidence="1 10">Multi-pass membrane protein</topology>
    </subcellularLocation>
</comment>
<dbReference type="OrthoDB" id="6046653at2"/>
<keyword evidence="4 10" id="KW-1134">Transmembrane beta strand</keyword>
<dbReference type="InterPro" id="IPR000531">
    <property type="entry name" value="Beta-barrel_TonB"/>
</dbReference>
<dbReference type="AlphaFoldDB" id="A0A263HE93"/>
<sequence length="841" mass="95573">MKLEKRLIVPTLFISIISSFSEAHNEGKKTNKIQLDPINVIIADDTVIYDENLLKSYVNTGSYSYLTKSDIATFRGSSVGDFLSGVPGVIVGNKRNSGALSINIRGIANENRIPVYVDNGLQSVPSWQGYAGSSSRTYLDPDFISQIEIEKGPSLAADATGAIGGVVRINTLGWKDIISNDKNWGILLRLGTMTNTISPPTHYTKGGYQTRYISECISNESGLCQVQTHSPNARYAHSPHLDLNSYNYSVAIANKWENGDVVFAYAKRKQGNYFVGRHGQTPKIDKIKTEDDYVEINEEYEKIKSSTVYFKKNRSTLYRAGEEALNSSQNNRSYLAKANFYNENHKFSLSYSRYQSKFGEIMSSILGFRANGALQGEGTEIKVDRYNINYQYNPSTAYINLNLNAYYTKSDSSNFTPLIEEFGYSLSSRHAHFLISRQKGISFDNTGIIQINDRPLTLKYGIAHNYERIYQPRQAQARVRAKGYPENAIAPLYIRDGKRTETSSFININYSLIDWLKIDTGIRYFYSKTYDYVVREEKNYIKNKITKDAAGGVIYTPVYETIVHKQAPITNKGFSPVVMLSADIAKGTTVYAKYAQALRSPSLFQATKGWSMQNTNDNLEQLKPERAKNWEIGISGVYENIGKQDNILGIKLVYFNNTIDDYLTRSFDRNSGKTQTINLKNAKYEGFEFSAYYDMRKFYAKLSSSYYTKTRFCLTSEQRGDQDAQCYNGYIYGSNVNNTIPPKINLYLTLGSRWLDEKLDIGTRYSYYSKRITPVLNDTTSSIDWSPYTLVDLYANYDVSNRLRLTMTLDNLFNRYYLDVNNMGLNTAPGRTLHLGLEYKF</sequence>
<protein>
    <submittedName>
        <fullName evidence="15">Ligand-gated channel protein</fullName>
    </submittedName>
    <submittedName>
        <fullName evidence="16">Putative outer membrane colicin Js receptor</fullName>
    </submittedName>
</protein>
<dbReference type="InterPro" id="IPR012910">
    <property type="entry name" value="Plug_dom"/>
</dbReference>
<comment type="similarity">
    <text evidence="2 10 12">Belongs to the TonB-dependent receptor family.</text>
</comment>
<feature type="domain" description="TonB-dependent receptor plug" evidence="14">
    <location>
        <begin position="60"/>
        <end position="166"/>
    </location>
</feature>
<evidence type="ECO:0000256" key="4">
    <source>
        <dbReference type="ARBA" id="ARBA00022452"/>
    </source>
</evidence>
<dbReference type="InParanoid" id="A0A263HE93"/>
<keyword evidence="6" id="KW-0732">Signal</keyword>
<dbReference type="PROSITE" id="PS52016">
    <property type="entry name" value="TONB_DEPENDENT_REC_3"/>
    <property type="match status" value="1"/>
</dbReference>
<reference evidence="16 18" key="2">
    <citation type="submission" date="2018-06" db="EMBL/GenBank/DDBJ databases">
        <authorList>
            <consortium name="Pathogen Informatics"/>
            <person name="Doyle S."/>
        </authorList>
    </citation>
    <scope>NUCLEOTIDE SEQUENCE [LARGE SCALE GENOMIC DNA]</scope>
    <source>
        <strain evidence="16 18">NCTC10851</strain>
    </source>
</reference>
<dbReference type="Proteomes" id="UP000254507">
    <property type="component" value="Unassembled WGS sequence"/>
</dbReference>
<feature type="short sequence motif" description="TonB C-terminal box" evidence="11">
    <location>
        <begin position="824"/>
        <end position="841"/>
    </location>
</feature>
<evidence type="ECO:0000256" key="12">
    <source>
        <dbReference type="RuleBase" id="RU003357"/>
    </source>
</evidence>
<keyword evidence="9 10" id="KW-0998">Cell outer membrane</keyword>
<keyword evidence="8 10" id="KW-0472">Membrane</keyword>
<dbReference type="GO" id="GO:0044718">
    <property type="term" value="P:siderophore transmembrane transport"/>
    <property type="evidence" value="ECO:0007669"/>
    <property type="project" value="TreeGrafter"/>
</dbReference>
<evidence type="ECO:0000256" key="11">
    <source>
        <dbReference type="PROSITE-ProRule" id="PRU10144"/>
    </source>
</evidence>
<evidence type="ECO:0000313" key="16">
    <source>
        <dbReference type="EMBL" id="SUU35531.1"/>
    </source>
</evidence>
<evidence type="ECO:0000256" key="7">
    <source>
        <dbReference type="ARBA" id="ARBA00023077"/>
    </source>
</evidence>
<keyword evidence="5 10" id="KW-0812">Transmembrane</keyword>
<dbReference type="PROSITE" id="PS01156">
    <property type="entry name" value="TONB_DEPENDENT_REC_2"/>
    <property type="match status" value="1"/>
</dbReference>
<dbReference type="RefSeq" id="WP_094946075.1">
    <property type="nucleotide sequence ID" value="NZ_NLFK01000003.1"/>
</dbReference>
<proteinExistence type="inferred from homology"/>
<dbReference type="GO" id="GO:0015344">
    <property type="term" value="F:siderophore uptake transmembrane transporter activity"/>
    <property type="evidence" value="ECO:0007669"/>
    <property type="project" value="TreeGrafter"/>
</dbReference>
<dbReference type="InterPro" id="IPR010917">
    <property type="entry name" value="TonB_rcpt_CS"/>
</dbReference>
<gene>
    <name evidence="15" type="ORF">CFY87_04570</name>
    <name evidence="16" type="ORF">NCTC10851_00891</name>
</gene>
<dbReference type="PANTHER" id="PTHR30069:SF41">
    <property type="entry name" value="HEME_HEMOPEXIN UTILIZATION PROTEIN C"/>
    <property type="match status" value="1"/>
</dbReference>
<evidence type="ECO:0000256" key="8">
    <source>
        <dbReference type="ARBA" id="ARBA00023136"/>
    </source>
</evidence>
<evidence type="ECO:0000256" key="2">
    <source>
        <dbReference type="ARBA" id="ARBA00009810"/>
    </source>
</evidence>
<keyword evidence="16" id="KW-0675">Receptor</keyword>
<dbReference type="PANTHER" id="PTHR30069">
    <property type="entry name" value="TONB-DEPENDENT OUTER MEMBRANE RECEPTOR"/>
    <property type="match status" value="1"/>
</dbReference>
<name>A0A263HE93_9PAST</name>
<keyword evidence="3 10" id="KW-0813">Transport</keyword>
<dbReference type="EMBL" id="NLFK01000003">
    <property type="protein sequence ID" value="OZN25402.1"/>
    <property type="molecule type" value="Genomic_DNA"/>
</dbReference>
<evidence type="ECO:0000256" key="5">
    <source>
        <dbReference type="ARBA" id="ARBA00022692"/>
    </source>
</evidence>
<evidence type="ECO:0000259" key="13">
    <source>
        <dbReference type="Pfam" id="PF00593"/>
    </source>
</evidence>
<evidence type="ECO:0000256" key="6">
    <source>
        <dbReference type="ARBA" id="ARBA00022729"/>
    </source>
</evidence>
<evidence type="ECO:0000259" key="14">
    <source>
        <dbReference type="Pfam" id="PF07715"/>
    </source>
</evidence>
<evidence type="ECO:0000313" key="15">
    <source>
        <dbReference type="EMBL" id="OZN25402.1"/>
    </source>
</evidence>
<feature type="domain" description="TonB-dependent receptor-like beta-barrel" evidence="13">
    <location>
        <begin position="326"/>
        <end position="812"/>
    </location>
</feature>
<keyword evidence="17" id="KW-1185">Reference proteome</keyword>
<dbReference type="Pfam" id="PF07715">
    <property type="entry name" value="Plug"/>
    <property type="match status" value="1"/>
</dbReference>
<dbReference type="GO" id="GO:0009279">
    <property type="term" value="C:cell outer membrane"/>
    <property type="evidence" value="ECO:0007669"/>
    <property type="project" value="UniProtKB-SubCell"/>
</dbReference>
<dbReference type="Pfam" id="PF00593">
    <property type="entry name" value="TonB_dep_Rec_b-barrel"/>
    <property type="match status" value="1"/>
</dbReference>
<dbReference type="SUPFAM" id="SSF56935">
    <property type="entry name" value="Porins"/>
    <property type="match status" value="1"/>
</dbReference>
<accession>A0A263HE93</accession>
<evidence type="ECO:0000256" key="10">
    <source>
        <dbReference type="PROSITE-ProRule" id="PRU01360"/>
    </source>
</evidence>
<reference evidence="15 17" key="1">
    <citation type="submission" date="2017-07" db="EMBL/GenBank/DDBJ databases">
        <title>Virulence factors identified in Actinobacillus seminis.</title>
        <authorList>
            <person name="Negrete-Abascal E."/>
            <person name="Vaca-Pacheco S."/>
            <person name="Montes-Garcia F."/>
            <person name="Leyto-Gil A.M."/>
            <person name="Fragoso-Garcia E."/>
            <person name="Carvente-Garcia R."/>
            <person name="Perez-Agueros S."/>
            <person name="Castelan-Sanchez H.G."/>
            <person name="Garcia-Molina A."/>
            <person name="Villamar T.E."/>
            <person name="Vazquez-Cruz C."/>
        </authorList>
    </citation>
    <scope>NUCLEOTIDE SEQUENCE [LARGE SCALE GENOMIC DNA]</scope>
    <source>
        <strain evidence="15 17">ATCC 15768</strain>
    </source>
</reference>
<evidence type="ECO:0000256" key="1">
    <source>
        <dbReference type="ARBA" id="ARBA00004571"/>
    </source>
</evidence>
<evidence type="ECO:0000256" key="9">
    <source>
        <dbReference type="ARBA" id="ARBA00023237"/>
    </source>
</evidence>
<evidence type="ECO:0000313" key="17">
    <source>
        <dbReference type="Proteomes" id="UP000215738"/>
    </source>
</evidence>